<dbReference type="OrthoDB" id="8635030at2"/>
<dbReference type="Pfam" id="PF12318">
    <property type="entry name" value="FAD-SLDH"/>
    <property type="match status" value="1"/>
</dbReference>
<dbReference type="RefSeq" id="WP_144813087.1">
    <property type="nucleotide sequence ID" value="NZ_VLKP01000003.1"/>
</dbReference>
<proteinExistence type="predicted"/>
<dbReference type="EMBL" id="VLKP01000003">
    <property type="protein sequence ID" value="TWI12780.1"/>
    <property type="molecule type" value="Genomic_DNA"/>
</dbReference>
<name>A0A562LYU5_9GAMM</name>
<reference evidence="1 2" key="1">
    <citation type="journal article" date="2015" name="Stand. Genomic Sci.">
        <title>Genomic Encyclopedia of Bacterial and Archaeal Type Strains, Phase III: the genomes of soil and plant-associated and newly described type strains.</title>
        <authorList>
            <person name="Whitman W.B."/>
            <person name="Woyke T."/>
            <person name="Klenk H.P."/>
            <person name="Zhou Y."/>
            <person name="Lilburn T.G."/>
            <person name="Beck B.J."/>
            <person name="De Vos P."/>
            <person name="Vandamme P."/>
            <person name="Eisen J.A."/>
            <person name="Garrity G."/>
            <person name="Hugenholtz P."/>
            <person name="Kyrpides N.C."/>
        </authorList>
    </citation>
    <scope>NUCLEOTIDE SEQUENCE [LARGE SCALE GENOMIC DNA]</scope>
    <source>
        <strain evidence="1 2">CGMCC 1.10136</strain>
    </source>
</reference>
<accession>A0A562LYU5</accession>
<sequence length="178" mass="19128">MPDPVGDNPHWSHFNAQRRTLLFGALATTSLSVPWVLSRPTDTVATTFVPLSSFLLGRQVLDAGLAGRLHAALAAQYADFPKALQALADLLAKAPIDPLQLQALLDKEHETLAPWPRRIVRAWAIGVVGDGKDARCIAYESALNAVVVADVLKPPTYAYGAYGSWSNPPLSAREIAHG</sequence>
<evidence type="ECO:0000313" key="2">
    <source>
        <dbReference type="Proteomes" id="UP000316471"/>
    </source>
</evidence>
<comment type="caution">
    <text evidence="1">The sequence shown here is derived from an EMBL/GenBank/DDBJ whole genome shotgun (WGS) entry which is preliminary data.</text>
</comment>
<keyword evidence="2" id="KW-1185">Reference proteome</keyword>
<dbReference type="Proteomes" id="UP000316471">
    <property type="component" value="Unassembled WGS sequence"/>
</dbReference>
<dbReference type="InterPro" id="IPR024651">
    <property type="entry name" value="FAD-SLDH_ssu"/>
</dbReference>
<organism evidence="1 2">
    <name type="scientific">Aerolutibacter ruishenii</name>
    <dbReference type="NCBI Taxonomy" id="686800"/>
    <lineage>
        <taxon>Bacteria</taxon>
        <taxon>Pseudomonadati</taxon>
        <taxon>Pseudomonadota</taxon>
        <taxon>Gammaproteobacteria</taxon>
        <taxon>Lysobacterales</taxon>
        <taxon>Lysobacteraceae</taxon>
        <taxon>Aerolutibacter</taxon>
    </lineage>
</organism>
<gene>
    <name evidence="1" type="ORF">IP93_01126</name>
</gene>
<dbReference type="AlphaFoldDB" id="A0A562LYU5"/>
<protein>
    <submittedName>
        <fullName evidence="1">D-sorbitol dehydrogenase-like protein</fullName>
    </submittedName>
</protein>
<evidence type="ECO:0000313" key="1">
    <source>
        <dbReference type="EMBL" id="TWI12780.1"/>
    </source>
</evidence>